<keyword evidence="9" id="KW-1185">Reference proteome</keyword>
<evidence type="ECO:0000256" key="6">
    <source>
        <dbReference type="SAM" id="MobiDB-lite"/>
    </source>
</evidence>
<feature type="compositionally biased region" description="Basic and acidic residues" evidence="6">
    <location>
        <begin position="185"/>
        <end position="222"/>
    </location>
</feature>
<name>A0ABS8RGX5_DATST</name>
<evidence type="ECO:0000256" key="2">
    <source>
        <dbReference type="ARBA" id="ARBA00023015"/>
    </source>
</evidence>
<dbReference type="Proteomes" id="UP000823775">
    <property type="component" value="Unassembled WGS sequence"/>
</dbReference>
<evidence type="ECO:0000256" key="3">
    <source>
        <dbReference type="ARBA" id="ARBA00023125"/>
    </source>
</evidence>
<keyword evidence="2" id="KW-0805">Transcription regulation</keyword>
<dbReference type="PROSITE" id="PS50982">
    <property type="entry name" value="MBD"/>
    <property type="match status" value="1"/>
</dbReference>
<reference evidence="8 9" key="1">
    <citation type="journal article" date="2021" name="BMC Genomics">
        <title>Datura genome reveals duplications of psychoactive alkaloid biosynthetic genes and high mutation rate following tissue culture.</title>
        <authorList>
            <person name="Rajewski A."/>
            <person name="Carter-House D."/>
            <person name="Stajich J."/>
            <person name="Litt A."/>
        </authorList>
    </citation>
    <scope>NUCLEOTIDE SEQUENCE [LARGE SCALE GENOMIC DNA]</scope>
    <source>
        <strain evidence="8">AR-01</strain>
    </source>
</reference>
<dbReference type="InterPro" id="IPR001739">
    <property type="entry name" value="Methyl_CpG_DNA-bd"/>
</dbReference>
<accession>A0ABS8RGX5</accession>
<evidence type="ECO:0000256" key="5">
    <source>
        <dbReference type="ARBA" id="ARBA00023242"/>
    </source>
</evidence>
<evidence type="ECO:0000256" key="4">
    <source>
        <dbReference type="ARBA" id="ARBA00023163"/>
    </source>
</evidence>
<keyword evidence="4" id="KW-0804">Transcription</keyword>
<evidence type="ECO:0000259" key="7">
    <source>
        <dbReference type="PROSITE" id="PS50982"/>
    </source>
</evidence>
<protein>
    <recommendedName>
        <fullName evidence="7">MBD domain-containing protein</fullName>
    </recommendedName>
</protein>
<keyword evidence="3" id="KW-0238">DNA-binding</keyword>
<feature type="compositionally biased region" description="Basic and acidic residues" evidence="6">
    <location>
        <begin position="305"/>
        <end position="354"/>
    </location>
</feature>
<dbReference type="SUPFAM" id="SSF54171">
    <property type="entry name" value="DNA-binding domain"/>
    <property type="match status" value="1"/>
</dbReference>
<dbReference type="InterPro" id="IPR016177">
    <property type="entry name" value="DNA-bd_dom_sf"/>
</dbReference>
<dbReference type="Pfam" id="PF01429">
    <property type="entry name" value="MBD"/>
    <property type="match status" value="1"/>
</dbReference>
<proteinExistence type="predicted"/>
<comment type="subcellular location">
    <subcellularLocation>
        <location evidence="1">Nucleus</location>
    </subcellularLocation>
</comment>
<evidence type="ECO:0000313" key="8">
    <source>
        <dbReference type="EMBL" id="MCD7445978.1"/>
    </source>
</evidence>
<keyword evidence="5" id="KW-0539">Nucleus</keyword>
<feature type="compositionally biased region" description="Basic and acidic residues" evidence="6">
    <location>
        <begin position="110"/>
        <end position="174"/>
    </location>
</feature>
<dbReference type="EMBL" id="JACEIK010000003">
    <property type="protein sequence ID" value="MCD7445978.1"/>
    <property type="molecule type" value="Genomic_DNA"/>
</dbReference>
<dbReference type="PANTHER" id="PTHR33729:SF6">
    <property type="entry name" value="METHYL-CPG-BINDING DOMAIN-CONTAINING PROTEIN 11"/>
    <property type="match status" value="1"/>
</dbReference>
<dbReference type="InterPro" id="IPR039622">
    <property type="entry name" value="MBD10/11"/>
</dbReference>
<sequence>MASSMEKNEVVSIELPAPAGWKKTYLPKKEGTPKKNEIVFTAPTGEEITTKKHLQQYLKSHPGGPPITEFDWGTGETPRRSTRISGKAKAAPLAAESESPIKRSRKSSASKKDMKGNEDHEETEAAKDVDMPKAEKHEKDVVAVEAEKEVKQKHDEGKDENKDIEKDVEKKDEMPSTDVDVVEENQAKKKSEGQTEDGPSKEAGVVKDVKMAENAAEKKDEMLSSVVDVLKENQAEKKSEGRTEDSKAEDGPSKEAEVEKDVKMADNAAEKKDAMHSSDVDVVKENQAEKTSKDQTEDAPAEVAEVNKDVKMEDDLEHPKDVEETSLVKEVPDEKEADIHEATKDEKGKDVQIH</sequence>
<comment type="caution">
    <text evidence="8">The sequence shown here is derived from an EMBL/GenBank/DDBJ whole genome shotgun (WGS) entry which is preliminary data.</text>
</comment>
<organism evidence="8 9">
    <name type="scientific">Datura stramonium</name>
    <name type="common">Jimsonweed</name>
    <name type="synonym">Common thornapple</name>
    <dbReference type="NCBI Taxonomy" id="4076"/>
    <lineage>
        <taxon>Eukaryota</taxon>
        <taxon>Viridiplantae</taxon>
        <taxon>Streptophyta</taxon>
        <taxon>Embryophyta</taxon>
        <taxon>Tracheophyta</taxon>
        <taxon>Spermatophyta</taxon>
        <taxon>Magnoliopsida</taxon>
        <taxon>eudicotyledons</taxon>
        <taxon>Gunneridae</taxon>
        <taxon>Pentapetalae</taxon>
        <taxon>asterids</taxon>
        <taxon>lamiids</taxon>
        <taxon>Solanales</taxon>
        <taxon>Solanaceae</taxon>
        <taxon>Solanoideae</taxon>
        <taxon>Datureae</taxon>
        <taxon>Datura</taxon>
    </lineage>
</organism>
<dbReference type="Gene3D" id="3.30.890.10">
    <property type="entry name" value="Methyl-cpg-binding Protein 2, Chain A"/>
    <property type="match status" value="1"/>
</dbReference>
<feature type="region of interest" description="Disordered" evidence="6">
    <location>
        <begin position="58"/>
        <end position="354"/>
    </location>
</feature>
<gene>
    <name evidence="8" type="ORF">HAX54_024682</name>
</gene>
<feature type="domain" description="MBD" evidence="7">
    <location>
        <begin position="7"/>
        <end position="77"/>
    </location>
</feature>
<evidence type="ECO:0000256" key="1">
    <source>
        <dbReference type="ARBA" id="ARBA00004123"/>
    </source>
</evidence>
<feature type="compositionally biased region" description="Basic and acidic residues" evidence="6">
    <location>
        <begin position="229"/>
        <end position="296"/>
    </location>
</feature>
<dbReference type="PANTHER" id="PTHR33729">
    <property type="entry name" value="METHYL-CPG BINDING DOMAIN CONTAINING PROTEIN, EXPRESSED"/>
    <property type="match status" value="1"/>
</dbReference>
<evidence type="ECO:0000313" key="9">
    <source>
        <dbReference type="Proteomes" id="UP000823775"/>
    </source>
</evidence>